<feature type="compositionally biased region" description="Polar residues" evidence="1">
    <location>
        <begin position="85"/>
        <end position="100"/>
    </location>
</feature>
<feature type="region of interest" description="Disordered" evidence="1">
    <location>
        <begin position="70"/>
        <end position="178"/>
    </location>
</feature>
<feature type="region of interest" description="Disordered" evidence="1">
    <location>
        <begin position="34"/>
        <end position="54"/>
    </location>
</feature>
<reference evidence="2" key="1">
    <citation type="journal article" date="2020" name="Stud. Mycol.">
        <title>101 Dothideomycetes genomes: a test case for predicting lifestyles and emergence of pathogens.</title>
        <authorList>
            <person name="Haridas S."/>
            <person name="Albert R."/>
            <person name="Binder M."/>
            <person name="Bloem J."/>
            <person name="Labutti K."/>
            <person name="Salamov A."/>
            <person name="Andreopoulos B."/>
            <person name="Baker S."/>
            <person name="Barry K."/>
            <person name="Bills G."/>
            <person name="Bluhm B."/>
            <person name="Cannon C."/>
            <person name="Castanera R."/>
            <person name="Culley D."/>
            <person name="Daum C."/>
            <person name="Ezra D."/>
            <person name="Gonzalez J."/>
            <person name="Henrissat B."/>
            <person name="Kuo A."/>
            <person name="Liang C."/>
            <person name="Lipzen A."/>
            <person name="Lutzoni F."/>
            <person name="Magnuson J."/>
            <person name="Mondo S."/>
            <person name="Nolan M."/>
            <person name="Ohm R."/>
            <person name="Pangilinan J."/>
            <person name="Park H.-J."/>
            <person name="Ramirez L."/>
            <person name="Alfaro M."/>
            <person name="Sun H."/>
            <person name="Tritt A."/>
            <person name="Yoshinaga Y."/>
            <person name="Zwiers L.-H."/>
            <person name="Turgeon B."/>
            <person name="Goodwin S."/>
            <person name="Spatafora J."/>
            <person name="Crous P."/>
            <person name="Grigoriev I."/>
        </authorList>
    </citation>
    <scope>NUCLEOTIDE SEQUENCE</scope>
    <source>
        <strain evidence="2">CBS 269.34</strain>
    </source>
</reference>
<proteinExistence type="predicted"/>
<dbReference type="AlphaFoldDB" id="A0A6A6R0D9"/>
<sequence length="178" mass="19670">MPGRQFHYYGEGDSCGPQLVGYDADTGEKVYTRAQPATYRDRHGVDVPVNGRPKDVARYNKYWQDIEDRERRAAARQADTESQSDESASIGNTSAVSSSVPGKKGAPSRRRKAIRWLTEPLPSTLPDAQPARKSKEANPDAKPGFFRRVTRHLTGGWDPLVMTESSKSSKGGEPYQGT</sequence>
<name>A0A6A6R0D9_9PEZI</name>
<evidence type="ECO:0000313" key="3">
    <source>
        <dbReference type="Proteomes" id="UP000799750"/>
    </source>
</evidence>
<keyword evidence="3" id="KW-1185">Reference proteome</keyword>
<evidence type="ECO:0000313" key="2">
    <source>
        <dbReference type="EMBL" id="KAF2497969.1"/>
    </source>
</evidence>
<dbReference type="EMBL" id="MU004186">
    <property type="protein sequence ID" value="KAF2497969.1"/>
    <property type="molecule type" value="Genomic_DNA"/>
</dbReference>
<dbReference type="Proteomes" id="UP000799750">
    <property type="component" value="Unassembled WGS sequence"/>
</dbReference>
<gene>
    <name evidence="2" type="ORF">BU16DRAFT_559690</name>
</gene>
<dbReference type="OrthoDB" id="10456102at2759"/>
<organism evidence="2 3">
    <name type="scientific">Lophium mytilinum</name>
    <dbReference type="NCBI Taxonomy" id="390894"/>
    <lineage>
        <taxon>Eukaryota</taxon>
        <taxon>Fungi</taxon>
        <taxon>Dikarya</taxon>
        <taxon>Ascomycota</taxon>
        <taxon>Pezizomycotina</taxon>
        <taxon>Dothideomycetes</taxon>
        <taxon>Pleosporomycetidae</taxon>
        <taxon>Mytilinidiales</taxon>
        <taxon>Mytilinidiaceae</taxon>
        <taxon>Lophium</taxon>
    </lineage>
</organism>
<evidence type="ECO:0000256" key="1">
    <source>
        <dbReference type="SAM" id="MobiDB-lite"/>
    </source>
</evidence>
<protein>
    <submittedName>
        <fullName evidence="2">Uncharacterized protein</fullName>
    </submittedName>
</protein>
<accession>A0A6A6R0D9</accession>